<dbReference type="RefSeq" id="WP_272784771.1">
    <property type="nucleotide sequence ID" value="NZ_JACHAZ010000004.1"/>
</dbReference>
<keyword evidence="1" id="KW-1133">Transmembrane helix</keyword>
<keyword evidence="1" id="KW-0812">Transmembrane</keyword>
<protein>
    <submittedName>
        <fullName evidence="2">Uncharacterized protein</fullName>
    </submittedName>
</protein>
<evidence type="ECO:0000313" key="3">
    <source>
        <dbReference type="Proteomes" id="UP000538507"/>
    </source>
</evidence>
<dbReference type="EMBL" id="JACIGO010000005">
    <property type="protein sequence ID" value="MBB4292245.1"/>
    <property type="molecule type" value="Genomic_DNA"/>
</dbReference>
<feature type="transmembrane region" description="Helical" evidence="1">
    <location>
        <begin position="6"/>
        <end position="23"/>
    </location>
</feature>
<accession>A0AAE2MN49</accession>
<proteinExistence type="predicted"/>
<organism evidence="2 3">
    <name type="scientific">Rhizobium leguminosarum</name>
    <dbReference type="NCBI Taxonomy" id="384"/>
    <lineage>
        <taxon>Bacteria</taxon>
        <taxon>Pseudomonadati</taxon>
        <taxon>Pseudomonadota</taxon>
        <taxon>Alphaproteobacteria</taxon>
        <taxon>Hyphomicrobiales</taxon>
        <taxon>Rhizobiaceae</taxon>
        <taxon>Rhizobium/Agrobacterium group</taxon>
        <taxon>Rhizobium</taxon>
    </lineage>
</organism>
<comment type="caution">
    <text evidence="2">The sequence shown here is derived from an EMBL/GenBank/DDBJ whole genome shotgun (WGS) entry which is preliminary data.</text>
</comment>
<name>A0AAE2MN49_RHILE</name>
<evidence type="ECO:0000256" key="1">
    <source>
        <dbReference type="SAM" id="Phobius"/>
    </source>
</evidence>
<reference evidence="2 3" key="1">
    <citation type="submission" date="2020-08" db="EMBL/GenBank/DDBJ databases">
        <title>Genomic Encyclopedia of Type Strains, Phase IV (KMG-V): Genome sequencing to study the core and pangenomes of soil and plant-associated prokaryotes.</title>
        <authorList>
            <person name="Whitman W."/>
        </authorList>
    </citation>
    <scope>NUCLEOTIDE SEQUENCE [LARGE SCALE GENOMIC DNA]</scope>
    <source>
        <strain evidence="2 3">SEMIA 415</strain>
    </source>
</reference>
<sequence>MKLNTSSIITVILLAAMFGLVALNPFGRNIVVHQDVGPTLSAK</sequence>
<dbReference type="Proteomes" id="UP000538507">
    <property type="component" value="Unassembled WGS sequence"/>
</dbReference>
<keyword evidence="1" id="KW-0472">Membrane</keyword>
<gene>
    <name evidence="2" type="ORF">GGE16_004321</name>
</gene>
<evidence type="ECO:0000313" key="2">
    <source>
        <dbReference type="EMBL" id="MBB4292245.1"/>
    </source>
</evidence>
<dbReference type="AlphaFoldDB" id="A0AAE2MN49"/>